<dbReference type="SMART" id="SM01126">
    <property type="entry name" value="DDE_Tnp_IS1595"/>
    <property type="match status" value="1"/>
</dbReference>
<name>J0J5W0_HELPX</name>
<dbReference type="AlphaFoldDB" id="J0J5W0"/>
<dbReference type="InterPro" id="IPR024442">
    <property type="entry name" value="Transposase_Zn_ribbon"/>
</dbReference>
<dbReference type="EMBL" id="AKNV01000005">
    <property type="protein sequence ID" value="EJB33310.1"/>
    <property type="molecule type" value="Genomic_DNA"/>
</dbReference>
<organism evidence="2 3">
    <name type="scientific">Helicobacter pylori NQ4053</name>
    <dbReference type="NCBI Taxonomy" id="992027"/>
    <lineage>
        <taxon>Bacteria</taxon>
        <taxon>Pseudomonadati</taxon>
        <taxon>Campylobacterota</taxon>
        <taxon>Epsilonproteobacteria</taxon>
        <taxon>Campylobacterales</taxon>
        <taxon>Helicobacteraceae</taxon>
        <taxon>Helicobacter</taxon>
    </lineage>
</organism>
<dbReference type="PATRIC" id="fig|992027.3.peg.977"/>
<proteinExistence type="predicted"/>
<dbReference type="Pfam" id="PF12760">
    <property type="entry name" value="Zn_ribbon_IS1595"/>
    <property type="match status" value="1"/>
</dbReference>
<evidence type="ECO:0000313" key="3">
    <source>
        <dbReference type="Proteomes" id="UP000004260"/>
    </source>
</evidence>
<protein>
    <submittedName>
        <fullName evidence="2">Putative transposase</fullName>
    </submittedName>
</protein>
<accession>J0J5W0</accession>
<evidence type="ECO:0000313" key="2">
    <source>
        <dbReference type="EMBL" id="EJB33310.1"/>
    </source>
</evidence>
<gene>
    <name evidence="2" type="ORF">HPNQ4053_0998</name>
</gene>
<dbReference type="NCBIfam" id="NF033547">
    <property type="entry name" value="transpos_IS1595"/>
    <property type="match status" value="1"/>
</dbReference>
<reference evidence="2 3" key="1">
    <citation type="journal article" date="2013" name="Pathog. Dis.">
        <title>Genome sequences of 65 Helicobacter pylori strains isolated from asymptomatic individuals and patients with gastric cancer, peptic ulcer disease, or gastritis.</title>
        <authorList>
            <person name="Blanchard T.G."/>
            <person name="Czinn S.J."/>
            <person name="Correa P."/>
            <person name="Nakazawa T."/>
            <person name="Keelan M."/>
            <person name="Morningstar L."/>
            <person name="Santana-Cruz I."/>
            <person name="Maroo A."/>
            <person name="McCracken C."/>
            <person name="Shefchek K."/>
            <person name="Daugherty S."/>
            <person name="Song Y."/>
            <person name="Fraser C.M."/>
            <person name="Fricke W.F."/>
        </authorList>
    </citation>
    <scope>NUCLEOTIDE SEQUENCE [LARGE SCALE GENOMIC DNA]</scope>
    <source>
        <strain evidence="2 3">NQ4053</strain>
    </source>
</reference>
<dbReference type="Proteomes" id="UP000004260">
    <property type="component" value="Unassembled WGS sequence"/>
</dbReference>
<dbReference type="Pfam" id="PF12762">
    <property type="entry name" value="DDE_Tnp_IS1595"/>
    <property type="match status" value="1"/>
</dbReference>
<evidence type="ECO:0000259" key="1">
    <source>
        <dbReference type="SMART" id="SM01126"/>
    </source>
</evidence>
<dbReference type="InterPro" id="IPR024445">
    <property type="entry name" value="Tnp_ISXO2-like"/>
</dbReference>
<comment type="caution">
    <text evidence="2">The sequence shown here is derived from an EMBL/GenBank/DDBJ whole genome shotgun (WGS) entry which is preliminary data.</text>
</comment>
<sequence>MTQHFLLSSRAKQLSLLQIAKMSDSEALKTFADIRWHSNGGNPICPHCGNAGKIYLITTRNEYKCNEYHKRFSVTRGTLFHSHKLPLQILLCAIVLFVNAVKGISALQLSHDLDIQYKSAFVLLHKLRESLINYQSDEPFNEVCEIDGVYVGNYIRPKNNINDRIDRRKTFKPNKRVVISLRQRDEIGSSANKSRTFVLKSENAFDINNIVRKYILRGSEVHTDENVWYSDLSDHYTHKVVNHAIEYMGSSGENNNQAENYNAIN</sequence>
<feature type="domain" description="ISXO2-like transposase" evidence="1">
    <location>
        <begin position="139"/>
        <end position="265"/>
    </location>
</feature>
<dbReference type="RefSeq" id="WP_001874647.1">
    <property type="nucleotide sequence ID" value="NZ_AKNV01000005.1"/>
</dbReference>